<dbReference type="EMBL" id="QLQD01000083">
    <property type="protein sequence ID" value="RLU54773.1"/>
    <property type="molecule type" value="Genomic_DNA"/>
</dbReference>
<evidence type="ECO:0000313" key="8">
    <source>
        <dbReference type="EMBL" id="RLU54773.1"/>
    </source>
</evidence>
<evidence type="ECO:0000256" key="1">
    <source>
        <dbReference type="ARBA" id="ARBA00000073"/>
    </source>
</evidence>
<dbReference type="NCBIfam" id="TIGR00005">
    <property type="entry name" value="rluA_subfam"/>
    <property type="match status" value="1"/>
</dbReference>
<dbReference type="InterPro" id="IPR020103">
    <property type="entry name" value="PsdUridine_synth_cat_dom_sf"/>
</dbReference>
<comment type="function">
    <text evidence="5">Responsible for synthesis of pseudouridine from uracil.</text>
</comment>
<evidence type="ECO:0000259" key="6">
    <source>
        <dbReference type="Pfam" id="PF00849"/>
    </source>
</evidence>
<dbReference type="OrthoDB" id="9773999at2"/>
<gene>
    <name evidence="8" type="ORF">DIY07_09915</name>
    <name evidence="7" type="ORF">DQ08_09700</name>
</gene>
<reference evidence="8 10" key="2">
    <citation type="submission" date="2018-06" db="EMBL/GenBank/DDBJ databases">
        <title>Mutators as drivers of adaptation in pathogenic bacteria and a risk factor for host jumps and vaccine escape.</title>
        <authorList>
            <person name="Barnes A.C."/>
            <person name="Silayeva O."/>
        </authorList>
    </citation>
    <scope>NUCLEOTIDE SEQUENCE [LARGE SCALE GENOMIC DNA]</scope>
    <source>
        <strain evidence="8 10">QMA0445</strain>
    </source>
</reference>
<dbReference type="EMBL" id="CP007586">
    <property type="protein sequence ID" value="AHY16695.1"/>
    <property type="molecule type" value="Genomic_DNA"/>
</dbReference>
<proteinExistence type="inferred from homology"/>
<dbReference type="Gene3D" id="3.30.2350.10">
    <property type="entry name" value="Pseudouridine synthase"/>
    <property type="match status" value="1"/>
</dbReference>
<keyword evidence="3 5" id="KW-0413">Isomerase</keyword>
<dbReference type="InterPro" id="IPR050188">
    <property type="entry name" value="RluA_PseudoU_synthase"/>
</dbReference>
<reference evidence="7 9" key="1">
    <citation type="journal article" date="2014" name="Genome Announc.">
        <title>Complete Genome Sequence of a Virulent Strain, Streptococcus iniae ISET0901, Isolated from Diseased Tilapia.</title>
        <authorList>
            <person name="Pridgeon J.W."/>
            <person name="Zhang D."/>
            <person name="Zhang L."/>
        </authorList>
    </citation>
    <scope>NUCLEOTIDE SEQUENCE [LARGE SCALE GENOMIC DNA]</scope>
    <source>
        <strain evidence="7 9">ISET0901</strain>
    </source>
</reference>
<evidence type="ECO:0000313" key="9">
    <source>
        <dbReference type="Proteomes" id="UP000025245"/>
    </source>
</evidence>
<feature type="domain" description="Pseudouridine synthase RsuA/RluA-like" evidence="6">
    <location>
        <begin position="96"/>
        <end position="242"/>
    </location>
</feature>
<dbReference type="CDD" id="cd02869">
    <property type="entry name" value="PseudoU_synth_RluA_like"/>
    <property type="match status" value="1"/>
</dbReference>
<name>A0A3L8GE47_STRIN</name>
<dbReference type="GO" id="GO:0000455">
    <property type="term" value="P:enzyme-directed rRNA pseudouridine synthesis"/>
    <property type="evidence" value="ECO:0007669"/>
    <property type="project" value="TreeGrafter"/>
</dbReference>
<feature type="active site" evidence="4">
    <location>
        <position position="137"/>
    </location>
</feature>
<protein>
    <recommendedName>
        <fullName evidence="5">Pseudouridine synthase</fullName>
        <ecNumber evidence="5">5.4.99.-</ecNumber>
    </recommendedName>
</protein>
<keyword evidence="9" id="KW-1185">Reference proteome</keyword>
<dbReference type="AlphaFoldDB" id="A0A3L8GE47"/>
<dbReference type="RefSeq" id="WP_016356199.1">
    <property type="nucleotide sequence ID" value="NZ_CP010783.1"/>
</dbReference>
<dbReference type="InterPro" id="IPR006224">
    <property type="entry name" value="PsdUridine_synth_RluA-like_CS"/>
</dbReference>
<comment type="similarity">
    <text evidence="2 5">Belongs to the pseudouridine synthase RluA family.</text>
</comment>
<dbReference type="KEGG" id="sio:DW64_09685"/>
<dbReference type="GO" id="GO:0003723">
    <property type="term" value="F:RNA binding"/>
    <property type="evidence" value="ECO:0007669"/>
    <property type="project" value="InterPro"/>
</dbReference>
<dbReference type="InterPro" id="IPR006225">
    <property type="entry name" value="PsdUridine_synth_RluC/D"/>
</dbReference>
<evidence type="ECO:0000256" key="3">
    <source>
        <dbReference type="ARBA" id="ARBA00023235"/>
    </source>
</evidence>
<dbReference type="PROSITE" id="PS01129">
    <property type="entry name" value="PSI_RLU"/>
    <property type="match status" value="1"/>
</dbReference>
<dbReference type="SUPFAM" id="SSF55120">
    <property type="entry name" value="Pseudouridine synthase"/>
    <property type="match status" value="1"/>
</dbReference>
<evidence type="ECO:0000313" key="10">
    <source>
        <dbReference type="Proteomes" id="UP000269148"/>
    </source>
</evidence>
<dbReference type="Proteomes" id="UP000269148">
    <property type="component" value="Unassembled WGS sequence"/>
</dbReference>
<dbReference type="GeneID" id="35766298"/>
<dbReference type="EC" id="5.4.99.-" evidence="5"/>
<dbReference type="Pfam" id="PF00849">
    <property type="entry name" value="PseudoU_synth_2"/>
    <property type="match status" value="1"/>
</dbReference>
<comment type="catalytic activity">
    <reaction evidence="1 5">
        <text>a uridine in RNA = a pseudouridine in RNA</text>
        <dbReference type="Rhea" id="RHEA:48348"/>
        <dbReference type="Rhea" id="RHEA-COMP:12068"/>
        <dbReference type="Rhea" id="RHEA-COMP:12069"/>
        <dbReference type="ChEBI" id="CHEBI:65314"/>
        <dbReference type="ChEBI" id="CHEBI:65315"/>
    </reaction>
</comment>
<dbReference type="SMR" id="A0A3L8GE47"/>
<evidence type="ECO:0000256" key="5">
    <source>
        <dbReference type="RuleBase" id="RU362028"/>
    </source>
</evidence>
<dbReference type="Proteomes" id="UP000025245">
    <property type="component" value="Chromosome"/>
</dbReference>
<organism evidence="8 10">
    <name type="scientific">Streptococcus iniae</name>
    <name type="common">Streptococcus shiloi</name>
    <dbReference type="NCBI Taxonomy" id="1346"/>
    <lineage>
        <taxon>Bacteria</taxon>
        <taxon>Bacillati</taxon>
        <taxon>Bacillota</taxon>
        <taxon>Bacilli</taxon>
        <taxon>Lactobacillales</taxon>
        <taxon>Streptococcaceae</taxon>
        <taxon>Streptococcus</taxon>
    </lineage>
</organism>
<dbReference type="PANTHER" id="PTHR21600:SF44">
    <property type="entry name" value="RIBOSOMAL LARGE SUBUNIT PSEUDOURIDINE SYNTHASE D"/>
    <property type="match status" value="1"/>
</dbReference>
<dbReference type="GO" id="GO:0009982">
    <property type="term" value="F:pseudouridine synthase activity"/>
    <property type="evidence" value="ECO:0007669"/>
    <property type="project" value="InterPro"/>
</dbReference>
<dbReference type="InterPro" id="IPR006145">
    <property type="entry name" value="PsdUridine_synth_RsuA/RluA"/>
</dbReference>
<dbReference type="GO" id="GO:0140098">
    <property type="term" value="F:catalytic activity, acting on RNA"/>
    <property type="evidence" value="ECO:0007669"/>
    <property type="project" value="UniProtKB-ARBA"/>
</dbReference>
<dbReference type="STRING" id="1346.BMF34_09660"/>
<dbReference type="KEGG" id="siq:DQ08_09700"/>
<evidence type="ECO:0000313" key="7">
    <source>
        <dbReference type="EMBL" id="AHY16695.1"/>
    </source>
</evidence>
<accession>A0A3L8GE47</accession>
<evidence type="ECO:0000256" key="4">
    <source>
        <dbReference type="PIRSR" id="PIRSR606225-1"/>
    </source>
</evidence>
<sequence>MKIKNKPNGFEVSFTSPYPQTTVKELLEEYLLIPRKIRHFLRTKKHLRINNELVNWQSPVKTGDNISLFFDQDDYPLKDIPKGDAALVDCLYEDDHLIVVNKVEGMKSHGNAPGEIALLNHVSAYIGQTAYIIHRLDMETSGAIVFAKNPFILPIMNQLLEKRQIHREYWALVDGHLEQKDLTYRQAIGRHRSDRRKRVVDLKNGQRAITHVSRLKSYANKQTLINCQLDTGRTHQIRVHLSYNGHPIVGDPLYHKFSSSRLMLHAHRLSFTHPLTLKKMSLEATSQTFENGLP</sequence>
<dbReference type="KEGG" id="siz:SI82_09635"/>
<dbReference type="PANTHER" id="PTHR21600">
    <property type="entry name" value="MITOCHONDRIAL RNA PSEUDOURIDINE SYNTHASE"/>
    <property type="match status" value="1"/>
</dbReference>
<evidence type="ECO:0000256" key="2">
    <source>
        <dbReference type="ARBA" id="ARBA00010876"/>
    </source>
</evidence>